<evidence type="ECO:0000313" key="2">
    <source>
        <dbReference type="EMBL" id="ATI40630.1"/>
    </source>
</evidence>
<dbReference type="EMBL" id="CP021404">
    <property type="protein sequence ID" value="ATI40630.1"/>
    <property type="molecule type" value="Genomic_DNA"/>
</dbReference>
<evidence type="ECO:0000313" key="3">
    <source>
        <dbReference type="Proteomes" id="UP000219050"/>
    </source>
</evidence>
<organism evidence="2 3">
    <name type="scientific">Pacificitalea manganoxidans</name>
    <dbReference type="NCBI Taxonomy" id="1411902"/>
    <lineage>
        <taxon>Bacteria</taxon>
        <taxon>Pseudomonadati</taxon>
        <taxon>Pseudomonadota</taxon>
        <taxon>Alphaproteobacteria</taxon>
        <taxon>Rhodobacterales</taxon>
        <taxon>Paracoccaceae</taxon>
        <taxon>Pacificitalea</taxon>
    </lineage>
</organism>
<reference evidence="2 3" key="1">
    <citation type="submission" date="2017-05" db="EMBL/GenBank/DDBJ databases">
        <title>Comparative genomic and metabolic analysis of manganese-oxidizing mechanisms in Celeribater manganoxidans DY25T: its adaption to the environment of polymetallic nodule.</title>
        <authorList>
            <person name="Wang X."/>
        </authorList>
    </citation>
    <scope>NUCLEOTIDE SEQUENCE [LARGE SCALE GENOMIC DNA]</scope>
    <source>
        <strain evidence="2 3">DY25</strain>
    </source>
</reference>
<keyword evidence="3" id="KW-1185">Reference proteome</keyword>
<evidence type="ECO:0000256" key="1">
    <source>
        <dbReference type="SAM" id="MobiDB-lite"/>
    </source>
</evidence>
<accession>A0A291LVA4</accession>
<proteinExistence type="predicted"/>
<feature type="region of interest" description="Disordered" evidence="1">
    <location>
        <begin position="47"/>
        <end position="130"/>
    </location>
</feature>
<protein>
    <submittedName>
        <fullName evidence="2">Uncharacterized protein</fullName>
    </submittedName>
</protein>
<dbReference type="KEGG" id="cmag:CBW24_00455"/>
<dbReference type="Proteomes" id="UP000219050">
    <property type="component" value="Chromosome"/>
</dbReference>
<name>A0A291LVA4_9RHOB</name>
<dbReference type="AlphaFoldDB" id="A0A291LVA4"/>
<sequence length="130" mass="13872">MRPDRGLRKGGARGASLSFGGKKNPCRALHHLRLCRPPDHLLGQMAQRRGTAKPRVEHPMGKHDIGQAAGPRRAPAADHGMVPEPMNDAGVEAVGMRGDPLGRARGVAISPQPRSQRMQGQREPSDGSGI</sequence>
<feature type="region of interest" description="Disordered" evidence="1">
    <location>
        <begin position="1"/>
        <end position="24"/>
    </location>
</feature>
<gene>
    <name evidence="2" type="ORF">CBW24_00455</name>
</gene>
<feature type="compositionally biased region" description="Basic and acidic residues" evidence="1">
    <location>
        <begin position="54"/>
        <end position="65"/>
    </location>
</feature>